<dbReference type="InterPro" id="IPR008869">
    <property type="entry name" value="MlaC/ttg2D"/>
</dbReference>
<feature type="signal peptide" evidence="1">
    <location>
        <begin position="1"/>
        <end position="19"/>
    </location>
</feature>
<protein>
    <submittedName>
        <fullName evidence="2">ABC transporter substrate-binding protein</fullName>
    </submittedName>
</protein>
<reference evidence="3" key="1">
    <citation type="submission" date="2018-11" db="EMBL/GenBank/DDBJ databases">
        <title>Shewanella sp. M2.</title>
        <authorList>
            <person name="Hwang Y.J."/>
            <person name="Hwang C.Y."/>
        </authorList>
    </citation>
    <scope>NUCLEOTIDE SEQUENCE [LARGE SCALE GENOMIC DNA]</scope>
    <source>
        <strain evidence="3">LMG 19866</strain>
    </source>
</reference>
<evidence type="ECO:0000313" key="2">
    <source>
        <dbReference type="EMBL" id="AZG74936.1"/>
    </source>
</evidence>
<accession>A0A3G8LZ26</accession>
<dbReference type="Pfam" id="PF05494">
    <property type="entry name" value="MlaC"/>
    <property type="match status" value="1"/>
</dbReference>
<evidence type="ECO:0000313" key="3">
    <source>
        <dbReference type="Proteomes" id="UP000278035"/>
    </source>
</evidence>
<dbReference type="OrthoDB" id="9787053at2"/>
<dbReference type="Proteomes" id="UP000278035">
    <property type="component" value="Chromosome"/>
</dbReference>
<gene>
    <name evidence="2" type="ORF">EGC82_20580</name>
</gene>
<dbReference type="AlphaFoldDB" id="A0A3G8LZ26"/>
<keyword evidence="1" id="KW-0732">Signal</keyword>
<dbReference type="InterPro" id="IPR042245">
    <property type="entry name" value="Tgt2/MlaC_sf"/>
</dbReference>
<sequence length="191" mass="21632">MKSIIFLIMMLVMPSVVLAAQEPTDRVKLGVADIIGIASDSTLSLEQKKQSLSDVIEKHVDLQASAQRVLGKYWRQATDTEKRQFMVLLKGVLVDTYIVLLEKYDNQTVDYTSESIKKKVYATVDTEIHTKENIIPVSYQLYQRNNEWKIYDFVAEGLSMIRTFSKDYQSTLKKSGVTGLNEALAAKSAQK</sequence>
<dbReference type="KEGG" id="slj:EGC82_20580"/>
<keyword evidence="3" id="KW-1185">Reference proteome</keyword>
<evidence type="ECO:0000256" key="1">
    <source>
        <dbReference type="SAM" id="SignalP"/>
    </source>
</evidence>
<dbReference type="RefSeq" id="WP_124732404.1">
    <property type="nucleotide sequence ID" value="NZ_CBCSKC010000002.1"/>
</dbReference>
<dbReference type="PANTHER" id="PTHR36573:SF1">
    <property type="entry name" value="INTERMEMBRANE PHOSPHOLIPID TRANSPORT SYSTEM BINDING PROTEIN MLAC"/>
    <property type="match status" value="1"/>
</dbReference>
<dbReference type="Gene3D" id="3.10.450.710">
    <property type="entry name" value="Tgt2/MlaC"/>
    <property type="match status" value="1"/>
</dbReference>
<proteinExistence type="predicted"/>
<name>A0A3G8LZ26_9GAMM</name>
<dbReference type="EMBL" id="CP034015">
    <property type="protein sequence ID" value="AZG74936.1"/>
    <property type="molecule type" value="Genomic_DNA"/>
</dbReference>
<organism evidence="2 3">
    <name type="scientific">Shewanella livingstonensis</name>
    <dbReference type="NCBI Taxonomy" id="150120"/>
    <lineage>
        <taxon>Bacteria</taxon>
        <taxon>Pseudomonadati</taxon>
        <taxon>Pseudomonadota</taxon>
        <taxon>Gammaproteobacteria</taxon>
        <taxon>Alteromonadales</taxon>
        <taxon>Shewanellaceae</taxon>
        <taxon>Shewanella</taxon>
    </lineage>
</organism>
<dbReference type="PIRSF" id="PIRSF004649">
    <property type="entry name" value="MlaC"/>
    <property type="match status" value="1"/>
</dbReference>
<feature type="chain" id="PRO_5017936444" evidence="1">
    <location>
        <begin position="20"/>
        <end position="191"/>
    </location>
</feature>
<dbReference type="PANTHER" id="PTHR36573">
    <property type="entry name" value="INTERMEMBRANE PHOSPHOLIPID TRANSPORT SYSTEM BINDING PROTEIN MLAC"/>
    <property type="match status" value="1"/>
</dbReference>